<gene>
    <name evidence="1" type="ORF">O6H91_11G016100</name>
</gene>
<dbReference type="EMBL" id="CM055102">
    <property type="protein sequence ID" value="KAJ7537659.1"/>
    <property type="molecule type" value="Genomic_DNA"/>
</dbReference>
<name>A0ACC2C6J6_DIPCM</name>
<organism evidence="1 2">
    <name type="scientific">Diphasiastrum complanatum</name>
    <name type="common">Issler's clubmoss</name>
    <name type="synonym">Lycopodium complanatum</name>
    <dbReference type="NCBI Taxonomy" id="34168"/>
    <lineage>
        <taxon>Eukaryota</taxon>
        <taxon>Viridiplantae</taxon>
        <taxon>Streptophyta</taxon>
        <taxon>Embryophyta</taxon>
        <taxon>Tracheophyta</taxon>
        <taxon>Lycopodiopsida</taxon>
        <taxon>Lycopodiales</taxon>
        <taxon>Lycopodiaceae</taxon>
        <taxon>Lycopodioideae</taxon>
        <taxon>Diphasiastrum</taxon>
    </lineage>
</organism>
<sequence length="389" mass="41733">MKGASLLHLSKISNTFATLHSGKALLNSNLATDHLLEVSGKKDSYATTLAICSTATSEGASRDSSSLYGITSVCGRRREMEDAVIAISAFMHLPCNVVGGCNGHCMQVPESERVLDFYGVYDGHGGSQASLLCKNRLHLALAEEVKALNIAGTATVLSEWKLHWQNIMSTCFLKVDAEVGGGCYNGSKCMKCQEYGACLGMAAPETAGSTAVVAIIGRCQIIVGNCGDSRAVLSRGGKAISVSNDHKPDREDEMARIEAAGGRVIFWNGYRVLGVLAMSRAIGDRYLKPYVIAEPEVTCLQRTDEDEFLILASDGLWDVISNDTACDLVRRRLGDCDTDSNSKGFSLRKSFETDESPYAAAAAFLTKVALARGSHDNITVVVIDLKVKR</sequence>
<evidence type="ECO:0000313" key="1">
    <source>
        <dbReference type="EMBL" id="KAJ7537659.1"/>
    </source>
</evidence>
<evidence type="ECO:0000313" key="2">
    <source>
        <dbReference type="Proteomes" id="UP001162992"/>
    </source>
</evidence>
<keyword evidence="2" id="KW-1185">Reference proteome</keyword>
<proteinExistence type="predicted"/>
<comment type="caution">
    <text evidence="1">The sequence shown here is derived from an EMBL/GenBank/DDBJ whole genome shotgun (WGS) entry which is preliminary data.</text>
</comment>
<accession>A0ACC2C6J6</accession>
<protein>
    <submittedName>
        <fullName evidence="1">Uncharacterized protein</fullName>
    </submittedName>
</protein>
<dbReference type="Proteomes" id="UP001162992">
    <property type="component" value="Chromosome 11"/>
</dbReference>
<reference evidence="2" key="1">
    <citation type="journal article" date="2024" name="Proc. Natl. Acad. Sci. U.S.A.">
        <title>Extraordinary preservation of gene collinearity over three hundred million years revealed in homosporous lycophytes.</title>
        <authorList>
            <person name="Li C."/>
            <person name="Wickell D."/>
            <person name="Kuo L.Y."/>
            <person name="Chen X."/>
            <person name="Nie B."/>
            <person name="Liao X."/>
            <person name="Peng D."/>
            <person name="Ji J."/>
            <person name="Jenkins J."/>
            <person name="Williams M."/>
            <person name="Shu S."/>
            <person name="Plott C."/>
            <person name="Barry K."/>
            <person name="Rajasekar S."/>
            <person name="Grimwood J."/>
            <person name="Han X."/>
            <person name="Sun S."/>
            <person name="Hou Z."/>
            <person name="He W."/>
            <person name="Dai G."/>
            <person name="Sun C."/>
            <person name="Schmutz J."/>
            <person name="Leebens-Mack J.H."/>
            <person name="Li F.W."/>
            <person name="Wang L."/>
        </authorList>
    </citation>
    <scope>NUCLEOTIDE SEQUENCE [LARGE SCALE GENOMIC DNA]</scope>
    <source>
        <strain evidence="2">cv. PW_Plant_1</strain>
    </source>
</reference>